<evidence type="ECO:0000256" key="3">
    <source>
        <dbReference type="ARBA" id="ARBA00022801"/>
    </source>
</evidence>
<dbReference type="EMBL" id="FNVR01000001">
    <property type="protein sequence ID" value="SEF49109.1"/>
    <property type="molecule type" value="Genomic_DNA"/>
</dbReference>
<evidence type="ECO:0000256" key="1">
    <source>
        <dbReference type="ARBA" id="ARBA00008779"/>
    </source>
</evidence>
<dbReference type="PANTHER" id="PTHR42693:SF33">
    <property type="entry name" value="ARYLSULFATASE"/>
    <property type="match status" value="1"/>
</dbReference>
<reference evidence="8" key="1">
    <citation type="submission" date="2016-10" db="EMBL/GenBank/DDBJ databases">
        <authorList>
            <person name="Varghese N."/>
            <person name="Submissions S."/>
        </authorList>
    </citation>
    <scope>NUCLEOTIDE SEQUENCE [LARGE SCALE GENOMIC DNA]</scope>
    <source>
        <strain evidence="8">DSM 17298</strain>
    </source>
</reference>
<accession>A0A1H5SEV4</accession>
<dbReference type="Gene3D" id="3.40.720.10">
    <property type="entry name" value="Alkaline Phosphatase, subunit A"/>
    <property type="match status" value="1"/>
</dbReference>
<dbReference type="Gene3D" id="3.30.1120.10">
    <property type="match status" value="1"/>
</dbReference>
<dbReference type="InterPro" id="IPR024607">
    <property type="entry name" value="Sulfatase_CS"/>
</dbReference>
<keyword evidence="5" id="KW-0732">Signal</keyword>
<feature type="chain" id="PRO_5009283932" evidence="5">
    <location>
        <begin position="22"/>
        <end position="463"/>
    </location>
</feature>
<dbReference type="PROSITE" id="PS00149">
    <property type="entry name" value="SULFATASE_2"/>
    <property type="match status" value="1"/>
</dbReference>
<dbReference type="Proteomes" id="UP000236736">
    <property type="component" value="Unassembled WGS sequence"/>
</dbReference>
<dbReference type="GO" id="GO:0046872">
    <property type="term" value="F:metal ion binding"/>
    <property type="evidence" value="ECO:0007669"/>
    <property type="project" value="UniProtKB-KW"/>
</dbReference>
<feature type="signal peptide" evidence="5">
    <location>
        <begin position="1"/>
        <end position="21"/>
    </location>
</feature>
<evidence type="ECO:0000256" key="4">
    <source>
        <dbReference type="ARBA" id="ARBA00022837"/>
    </source>
</evidence>
<organism evidence="7 8">
    <name type="scientific">Algoriphagus boritolerans DSM 17298 = JCM 18970</name>
    <dbReference type="NCBI Taxonomy" id="1120964"/>
    <lineage>
        <taxon>Bacteria</taxon>
        <taxon>Pseudomonadati</taxon>
        <taxon>Bacteroidota</taxon>
        <taxon>Cytophagia</taxon>
        <taxon>Cytophagales</taxon>
        <taxon>Cyclobacteriaceae</taxon>
        <taxon>Algoriphagus</taxon>
    </lineage>
</organism>
<dbReference type="InterPro" id="IPR000917">
    <property type="entry name" value="Sulfatase_N"/>
</dbReference>
<dbReference type="PANTHER" id="PTHR42693">
    <property type="entry name" value="ARYLSULFATASE FAMILY MEMBER"/>
    <property type="match status" value="1"/>
</dbReference>
<keyword evidence="4" id="KW-0106">Calcium</keyword>
<comment type="similarity">
    <text evidence="1">Belongs to the sulfatase family.</text>
</comment>
<dbReference type="STRING" id="1120964.GCA_001313265_04843"/>
<keyword evidence="3" id="KW-0378">Hydrolase</keyword>
<dbReference type="PROSITE" id="PS00523">
    <property type="entry name" value="SULFATASE_1"/>
    <property type="match status" value="1"/>
</dbReference>
<dbReference type="InterPro" id="IPR050738">
    <property type="entry name" value="Sulfatase"/>
</dbReference>
<name>A0A1H5SEV4_9BACT</name>
<evidence type="ECO:0000259" key="6">
    <source>
        <dbReference type="Pfam" id="PF00884"/>
    </source>
</evidence>
<proteinExistence type="inferred from homology"/>
<feature type="domain" description="Sulfatase N-terminal" evidence="6">
    <location>
        <begin position="26"/>
        <end position="341"/>
    </location>
</feature>
<protein>
    <submittedName>
        <fullName evidence="7">Arylsulfatase A</fullName>
    </submittedName>
</protein>
<evidence type="ECO:0000313" key="7">
    <source>
        <dbReference type="EMBL" id="SEF49109.1"/>
    </source>
</evidence>
<sequence length="463" mass="52101">MNKAIGIFFFLISGLVLSAFAQDQKPNIVLILADDLGFADLSLNGSLQIQTPNIDALAKEGVNFQHAYVSAPVCSPSRAGLLTGINQVRFGYDNNLGNNQPGFDPEFAGLSVEQKTLGDRLKEAGYVTGLIGKWHLGTRDQFHPINRGFDEFWGYVGGGHHYFKSEENGKGYLVPIESNYKTPQPITYLTDDKGDECVDFIKRHKDEPFFLFASFNAPHSPLQATEEDLGLFEHIQDSNRRTYLAMVHRLDQNVGKILRALQSEGLEENTIVVFLSDNGGPVDSNASLNAPFNGQKGILLEGGIRVPFIMKWKGYLPEGESYPHPVIALDLMPTFLDLAGVASKASDQFDGVNLMPYLTKKRSDIPHESFKWRFTISAGIFEDHWKLIQLPDRLPMLFNLQNDISEQNDVALENVELTKKLMKKLGDWNLSLPHPLFLEGAEWKVRQRDLYDKRYEINQPQNK</sequence>
<keyword evidence="8" id="KW-1185">Reference proteome</keyword>
<dbReference type="Pfam" id="PF00884">
    <property type="entry name" value="Sulfatase"/>
    <property type="match status" value="1"/>
</dbReference>
<evidence type="ECO:0000256" key="5">
    <source>
        <dbReference type="SAM" id="SignalP"/>
    </source>
</evidence>
<dbReference type="RefSeq" id="WP_103923123.1">
    <property type="nucleotide sequence ID" value="NZ_FNVR01000001.1"/>
</dbReference>
<evidence type="ECO:0000256" key="2">
    <source>
        <dbReference type="ARBA" id="ARBA00022723"/>
    </source>
</evidence>
<dbReference type="SUPFAM" id="SSF53649">
    <property type="entry name" value="Alkaline phosphatase-like"/>
    <property type="match status" value="1"/>
</dbReference>
<dbReference type="OrthoDB" id="9764377at2"/>
<gene>
    <name evidence="7" type="ORF">SAMN03080598_00423</name>
</gene>
<dbReference type="GO" id="GO:0004065">
    <property type="term" value="F:arylsulfatase activity"/>
    <property type="evidence" value="ECO:0007669"/>
    <property type="project" value="TreeGrafter"/>
</dbReference>
<dbReference type="AlphaFoldDB" id="A0A1H5SEV4"/>
<evidence type="ECO:0000313" key="8">
    <source>
        <dbReference type="Proteomes" id="UP000236736"/>
    </source>
</evidence>
<keyword evidence="2" id="KW-0479">Metal-binding</keyword>
<dbReference type="InterPro" id="IPR017850">
    <property type="entry name" value="Alkaline_phosphatase_core_sf"/>
</dbReference>